<comment type="subcellular location">
    <subcellularLocation>
        <location evidence="1">Cell membrane</location>
        <topology evidence="1">Multi-pass membrane protein</topology>
    </subcellularLocation>
</comment>
<feature type="transmembrane region" description="Helical" evidence="8">
    <location>
        <begin position="477"/>
        <end position="496"/>
    </location>
</feature>
<keyword evidence="10" id="KW-1185">Reference proteome</keyword>
<comment type="similarity">
    <text evidence="2">Belongs to the resistance-nodulation-cell division (RND) (TC 2.A.6) family.</text>
</comment>
<keyword evidence="5 8" id="KW-0812">Transmembrane</keyword>
<dbReference type="PANTHER" id="PTHR32063">
    <property type="match status" value="1"/>
</dbReference>
<evidence type="ECO:0000256" key="4">
    <source>
        <dbReference type="ARBA" id="ARBA00022475"/>
    </source>
</evidence>
<evidence type="ECO:0000256" key="5">
    <source>
        <dbReference type="ARBA" id="ARBA00022692"/>
    </source>
</evidence>
<dbReference type="Gene3D" id="3.30.70.1440">
    <property type="entry name" value="Multidrug efflux transporter AcrB pore domain"/>
    <property type="match status" value="1"/>
</dbReference>
<dbReference type="SUPFAM" id="SSF82866">
    <property type="entry name" value="Multidrug efflux transporter AcrB transmembrane domain"/>
    <property type="match status" value="2"/>
</dbReference>
<keyword evidence="7 8" id="KW-0472">Membrane</keyword>
<evidence type="ECO:0000256" key="3">
    <source>
        <dbReference type="ARBA" id="ARBA00022448"/>
    </source>
</evidence>
<evidence type="ECO:0000256" key="6">
    <source>
        <dbReference type="ARBA" id="ARBA00022989"/>
    </source>
</evidence>
<keyword evidence="3" id="KW-0813">Transport</keyword>
<gene>
    <name evidence="9" type="ORF">ACFFIC_19495</name>
</gene>
<feature type="transmembrane region" description="Helical" evidence="8">
    <location>
        <begin position="910"/>
        <end position="929"/>
    </location>
</feature>
<feature type="transmembrane region" description="Helical" evidence="8">
    <location>
        <begin position="374"/>
        <end position="407"/>
    </location>
</feature>
<evidence type="ECO:0000256" key="7">
    <source>
        <dbReference type="ARBA" id="ARBA00023136"/>
    </source>
</evidence>
<dbReference type="InterPro" id="IPR001036">
    <property type="entry name" value="Acrflvin-R"/>
</dbReference>
<dbReference type="Gene3D" id="3.30.70.1430">
    <property type="entry name" value="Multidrug efflux transporter AcrB pore domain"/>
    <property type="match status" value="2"/>
</dbReference>
<keyword evidence="6 8" id="KW-1133">Transmembrane helix</keyword>
<dbReference type="Gene3D" id="3.30.2090.10">
    <property type="entry name" value="Multidrug efflux transporter AcrB TolC docking domain, DN and DC subdomains"/>
    <property type="match status" value="2"/>
</dbReference>
<comment type="caution">
    <text evidence="9">The sequence shown here is derived from an EMBL/GenBank/DDBJ whole genome shotgun (WGS) entry which is preliminary data.</text>
</comment>
<feature type="transmembrane region" description="Helical" evidence="8">
    <location>
        <begin position="419"/>
        <end position="438"/>
    </location>
</feature>
<evidence type="ECO:0000256" key="1">
    <source>
        <dbReference type="ARBA" id="ARBA00004651"/>
    </source>
</evidence>
<evidence type="ECO:0000313" key="9">
    <source>
        <dbReference type="EMBL" id="MFC0387708.1"/>
    </source>
</evidence>
<reference evidence="9 10" key="1">
    <citation type="submission" date="2024-09" db="EMBL/GenBank/DDBJ databases">
        <authorList>
            <person name="Sun Q."/>
            <person name="Mori K."/>
        </authorList>
    </citation>
    <scope>NUCLEOTIDE SEQUENCE [LARGE SCALE GENOMIC DNA]</scope>
    <source>
        <strain evidence="9 10">CCM 7468</strain>
    </source>
</reference>
<evidence type="ECO:0000256" key="8">
    <source>
        <dbReference type="SAM" id="Phobius"/>
    </source>
</evidence>
<feature type="transmembrane region" description="Helical" evidence="8">
    <location>
        <begin position="935"/>
        <end position="955"/>
    </location>
</feature>
<dbReference type="SUPFAM" id="SSF82693">
    <property type="entry name" value="Multidrug efflux transporter AcrB pore domain, PN1, PN2, PC1 and PC2 subdomains"/>
    <property type="match status" value="2"/>
</dbReference>
<dbReference type="PRINTS" id="PR00702">
    <property type="entry name" value="ACRIFLAVINRP"/>
</dbReference>
<dbReference type="RefSeq" id="WP_377053420.1">
    <property type="nucleotide sequence ID" value="NZ_JBHLVZ010000069.1"/>
</dbReference>
<feature type="transmembrane region" description="Helical" evidence="8">
    <location>
        <begin position="560"/>
        <end position="580"/>
    </location>
</feature>
<evidence type="ECO:0000313" key="10">
    <source>
        <dbReference type="Proteomes" id="UP001589789"/>
    </source>
</evidence>
<dbReference type="EMBL" id="JBHLVZ010000069">
    <property type="protein sequence ID" value="MFC0387708.1"/>
    <property type="molecule type" value="Genomic_DNA"/>
</dbReference>
<feature type="transmembrane region" description="Helical" evidence="8">
    <location>
        <begin position="1007"/>
        <end position="1027"/>
    </location>
</feature>
<feature type="transmembrane region" description="Helical" evidence="8">
    <location>
        <begin position="962"/>
        <end position="987"/>
    </location>
</feature>
<dbReference type="Pfam" id="PF00873">
    <property type="entry name" value="ACR_tran"/>
    <property type="match status" value="1"/>
</dbReference>
<keyword evidence="4" id="KW-1003">Cell membrane</keyword>
<evidence type="ECO:0000256" key="2">
    <source>
        <dbReference type="ARBA" id="ARBA00010942"/>
    </source>
</evidence>
<feature type="transmembrane region" description="Helical" evidence="8">
    <location>
        <begin position="1039"/>
        <end position="1062"/>
    </location>
</feature>
<dbReference type="SUPFAM" id="SSF82714">
    <property type="entry name" value="Multidrug efflux transporter AcrB TolC docking domain, DN and DC subdomains"/>
    <property type="match status" value="2"/>
</dbReference>
<proteinExistence type="inferred from homology"/>
<name>A0ABV6IVR0_9PROT</name>
<organism evidence="9 10">
    <name type="scientific">Muricoccus vinaceus</name>
    <dbReference type="NCBI Taxonomy" id="424704"/>
    <lineage>
        <taxon>Bacteria</taxon>
        <taxon>Pseudomonadati</taxon>
        <taxon>Pseudomonadota</taxon>
        <taxon>Alphaproteobacteria</taxon>
        <taxon>Acetobacterales</taxon>
        <taxon>Roseomonadaceae</taxon>
        <taxon>Muricoccus</taxon>
    </lineage>
</organism>
<dbReference type="PANTHER" id="PTHR32063:SF24">
    <property type="entry name" value="CATION EFFLUX SYSTEM (ACRB_ACRD_ACRF FAMILY)"/>
    <property type="match status" value="1"/>
</dbReference>
<feature type="transmembrane region" description="Helical" evidence="8">
    <location>
        <begin position="508"/>
        <end position="531"/>
    </location>
</feature>
<dbReference type="Gene3D" id="1.20.1640.10">
    <property type="entry name" value="Multidrug efflux transporter AcrB transmembrane domain"/>
    <property type="match status" value="2"/>
</dbReference>
<accession>A0ABV6IVR0</accession>
<protein>
    <submittedName>
        <fullName evidence="9">Efflux RND transporter permease subunit</fullName>
    </submittedName>
</protein>
<dbReference type="InterPro" id="IPR004763">
    <property type="entry name" value="CusA-like"/>
</dbReference>
<dbReference type="InterPro" id="IPR027463">
    <property type="entry name" value="AcrB_DN_DC_subdom"/>
</dbReference>
<dbReference type="Gene3D" id="3.30.70.1320">
    <property type="entry name" value="Multidrug efflux transporter AcrB pore domain like"/>
    <property type="match status" value="1"/>
</dbReference>
<sequence length="1090" mass="117102">MIARILDFSVHQRWLVVLLSIGAALYGIRSLQVLPIDAVPDVTNRQVQINTVATAYSTYEVEKLITFPIETTLAGIAGLTETRSLSRNGFSQVTAVFADNVDIYFARQQVLERITQARNALPEGVQTQMTPISTGLGEIYMWSIDYRRPSSGAPVHDGQPGWQADGSYRTPEGEVLVSELEQTAYLRTVQDWIIRPQMRTVPNVAGVDSLGGYVKEYVVQPDPGRLIALDLSFEDIASAIERNNVSRGARYLERNGEGYAVHSAGRLESMTEIGDVVVATRDQGTPIRVRDVAEVSIGRELRTGSASVAGHEAVVGTALMLLGGNSRTVADAVRAKLMEISRALPPDVEVKTVLDRSRLVNTTIQTVTKNLAEGALLVVVVLFLLLGNIRAAIITALVIPIAMLLTLTGMVQGQISANLMSLGALDFGLIVDGAVIIAENSLRRLAERQHEKEGKLTLEERLETVAASAREMIRPSVFGQAIIILVYVPFLTLTGVEGRMFSPMAVTVIIALGAAFILSLTFVPAMIAIVITGKVNEDDNLIIRFFKWVYRPALNLAVRLPLPVVLAAAAFFAGCVMLGGRLGQDFMPQLDEGDIVVASVRIPSTSLTQSQEMQLRLEEALSVLPEVAYVFSKTGTADLGADPMPPNASDAYVMLRPRSEWPDPSLPKNDLIKRIEEISGSLPGNPVEISQPIQMRFNELLAGVRGDVAVKVFGEEFGPMLTSANQIATVLGSIQGAEDVRVEQADGLPFLEITVDKAEIARRGLSVAAVQDIIGAAIGGREAGFLLEGDRRFPIIVRLPDAVRQELDVLRNLPVPLPRVESGPGGRRGLPGSVPLSTLARFEFTEGPNQVSRENGRRRVVVTANVRGRDIASLAAEAQARVAAEVQLPSGYFVTWGGQFENLASARARLMIVVPVCFFLIFLLLYIALGSPRDAVLVFSAVPLALSGGLVTLWLRDMPLSVSAVVGFVALSGVAVLNGLVMLTHIRQLLADGLFPREAVLQGAMDRLRPVATTALVASLGFVPMAFATGAGAEVQKPVATVVIGGLVTATLLTLLVLPALYVRFGSRKVSEVQATAKTAGGSLAHHLAE</sequence>
<dbReference type="Proteomes" id="UP001589789">
    <property type="component" value="Unassembled WGS sequence"/>
</dbReference>
<dbReference type="NCBIfam" id="TIGR00914">
    <property type="entry name" value="2A0601"/>
    <property type="match status" value="1"/>
</dbReference>